<organism evidence="1 2">
    <name type="scientific">Neisseria sicca ATCC 29256</name>
    <dbReference type="NCBI Taxonomy" id="547045"/>
    <lineage>
        <taxon>Bacteria</taxon>
        <taxon>Pseudomonadati</taxon>
        <taxon>Pseudomonadota</taxon>
        <taxon>Betaproteobacteria</taxon>
        <taxon>Neisseriales</taxon>
        <taxon>Neisseriaceae</taxon>
        <taxon>Neisseria</taxon>
    </lineage>
</organism>
<evidence type="ECO:0000313" key="1">
    <source>
        <dbReference type="EMBL" id="EET42912.1"/>
    </source>
</evidence>
<protein>
    <submittedName>
        <fullName evidence="1">Uncharacterized protein</fullName>
    </submittedName>
</protein>
<sequence>MFSDDLGRAGKCEAMVEGSFNVCEKTTELWKKLHSGACR</sequence>
<keyword evidence="2" id="KW-1185">Reference proteome</keyword>
<gene>
    <name evidence="1" type="ORF">NEISICOT_03371</name>
</gene>
<accession>C6M9Z0</accession>
<comment type="caution">
    <text evidence="1">The sequence shown here is derived from an EMBL/GenBank/DDBJ whole genome shotgun (WGS) entry which is preliminary data.</text>
</comment>
<evidence type="ECO:0000313" key="2">
    <source>
        <dbReference type="Proteomes" id="UP000005365"/>
    </source>
</evidence>
<proteinExistence type="predicted"/>
<dbReference type="EMBL" id="ACKO02000032">
    <property type="protein sequence ID" value="EET42912.1"/>
    <property type="molecule type" value="Genomic_DNA"/>
</dbReference>
<name>C6M9Z0_NEISI</name>
<dbReference type="AlphaFoldDB" id="C6M9Z0"/>
<reference evidence="1" key="1">
    <citation type="submission" date="2009-07" db="EMBL/GenBank/DDBJ databases">
        <authorList>
            <person name="Weinstock G."/>
            <person name="Sodergren E."/>
            <person name="Clifton S."/>
            <person name="Fulton L."/>
            <person name="Fulton B."/>
            <person name="Courtney L."/>
            <person name="Fronick C."/>
            <person name="Harrison M."/>
            <person name="Strong C."/>
            <person name="Farmer C."/>
            <person name="Delahaunty K."/>
            <person name="Markovic C."/>
            <person name="Hall O."/>
            <person name="Minx P."/>
            <person name="Tomlinson C."/>
            <person name="Mitreva M."/>
            <person name="Nelson J."/>
            <person name="Hou S."/>
            <person name="Wollam A."/>
            <person name="Pepin K.H."/>
            <person name="Johnson M."/>
            <person name="Bhonagiri V."/>
            <person name="Nash W.E."/>
            <person name="Warren W."/>
            <person name="Chinwalla A."/>
            <person name="Mardis E.R."/>
            <person name="Wilson R.K."/>
        </authorList>
    </citation>
    <scope>NUCLEOTIDE SEQUENCE [LARGE SCALE GENOMIC DNA]</scope>
    <source>
        <strain evidence="1">ATCC 29256</strain>
    </source>
</reference>
<dbReference type="Proteomes" id="UP000005365">
    <property type="component" value="Unassembled WGS sequence"/>
</dbReference>